<protein>
    <recommendedName>
        <fullName evidence="3">Lipoprotein</fullName>
    </recommendedName>
</protein>
<evidence type="ECO:0000313" key="2">
    <source>
        <dbReference type="Proteomes" id="UP000294930"/>
    </source>
</evidence>
<proteinExistence type="predicted"/>
<evidence type="ECO:0000313" key="1">
    <source>
        <dbReference type="EMBL" id="TDY14241.1"/>
    </source>
</evidence>
<evidence type="ECO:0008006" key="3">
    <source>
        <dbReference type="Google" id="ProtNLM"/>
    </source>
</evidence>
<dbReference type="Proteomes" id="UP000294930">
    <property type="component" value="Unassembled WGS sequence"/>
</dbReference>
<comment type="caution">
    <text evidence="1">The sequence shown here is derived from an EMBL/GenBank/DDBJ whole genome shotgun (WGS) entry which is preliminary data.</text>
</comment>
<organism evidence="1 2">
    <name type="scientific">Meridianimaribacter flavus</name>
    <dbReference type="NCBI Taxonomy" id="571115"/>
    <lineage>
        <taxon>Bacteria</taxon>
        <taxon>Pseudomonadati</taxon>
        <taxon>Bacteroidota</taxon>
        <taxon>Flavobacteriia</taxon>
        <taxon>Flavobacteriales</taxon>
        <taxon>Flavobacteriaceae</taxon>
        <taxon>Meridianimaribacter</taxon>
    </lineage>
</organism>
<sequence length="162" mass="19238">MSCNGNKKTDETANEQNTQSEFKLAKSDYTVLTYQPEWYWMFKNVEPAELSESELIDIEKILRIAIKENNDSRKIALKNNPNKELFESRYLLKIDGFKRQYVPIINNEGQKEVWINLFCDEHGMEYWKNELFEVEDGGNCYYNLKINLETKKYYDLSINGYA</sequence>
<dbReference type="EMBL" id="SOQZ01000001">
    <property type="protein sequence ID" value="TDY14241.1"/>
    <property type="molecule type" value="Genomic_DNA"/>
</dbReference>
<gene>
    <name evidence="1" type="ORF">A8975_0845</name>
</gene>
<keyword evidence="2" id="KW-1185">Reference proteome</keyword>
<name>A0ABY2G8V7_9FLAO</name>
<reference evidence="1 2" key="1">
    <citation type="submission" date="2019-03" db="EMBL/GenBank/DDBJ databases">
        <title>Genomic Encyclopedia of Type Strains, Phase III (KMG-III): the genomes of soil and plant-associated and newly described type strains.</title>
        <authorList>
            <person name="Whitman W."/>
        </authorList>
    </citation>
    <scope>NUCLEOTIDE SEQUENCE [LARGE SCALE GENOMIC DNA]</scope>
    <source>
        <strain evidence="1 2">CGMCC 1.10957</strain>
    </source>
</reference>
<accession>A0ABY2G8V7</accession>